<dbReference type="Pfam" id="PF03174">
    <property type="entry name" value="CHB_HEX_C"/>
    <property type="match status" value="1"/>
</dbReference>
<dbReference type="Proteomes" id="UP001597393">
    <property type="component" value="Unassembled WGS sequence"/>
</dbReference>
<name>A0ABW5NL34_9SPHI</name>
<dbReference type="PANTHER" id="PTHR22600:SF57">
    <property type="entry name" value="BETA-N-ACETYLHEXOSAMINIDASE"/>
    <property type="match status" value="1"/>
</dbReference>
<dbReference type="SUPFAM" id="SSF49384">
    <property type="entry name" value="Carbohydrate-binding domain"/>
    <property type="match status" value="1"/>
</dbReference>
<dbReference type="InterPro" id="IPR008965">
    <property type="entry name" value="CBM2/CBM3_carb-bd_dom_sf"/>
</dbReference>
<evidence type="ECO:0000256" key="2">
    <source>
        <dbReference type="ARBA" id="ARBA00006285"/>
    </source>
</evidence>
<dbReference type="Pfam" id="PF03173">
    <property type="entry name" value="CHB_HEX"/>
    <property type="match status" value="1"/>
</dbReference>
<keyword evidence="4" id="KW-0378">Hydrolase</keyword>
<evidence type="ECO:0000256" key="1">
    <source>
        <dbReference type="ARBA" id="ARBA00001231"/>
    </source>
</evidence>
<dbReference type="InterPro" id="IPR014756">
    <property type="entry name" value="Ig_E-set"/>
</dbReference>
<dbReference type="EC" id="3.2.1.52" evidence="3"/>
<evidence type="ECO:0000259" key="8">
    <source>
        <dbReference type="SMART" id="SM01081"/>
    </source>
</evidence>
<dbReference type="InterPro" id="IPR004867">
    <property type="entry name" value="CHB_C_dom"/>
</dbReference>
<dbReference type="Pfam" id="PF02838">
    <property type="entry name" value="Glyco_hydro_20b"/>
    <property type="match status" value="1"/>
</dbReference>
<dbReference type="InterPro" id="IPR012291">
    <property type="entry name" value="CBM2_carb-bd_dom_sf"/>
</dbReference>
<dbReference type="InterPro" id="IPR017853">
    <property type="entry name" value="GH"/>
</dbReference>
<dbReference type="SUPFAM" id="SSF55545">
    <property type="entry name" value="beta-N-acetylhexosaminidase-like domain"/>
    <property type="match status" value="1"/>
</dbReference>
<dbReference type="Gene3D" id="3.30.379.10">
    <property type="entry name" value="Chitobiase/beta-hexosaminidase domain 2-like"/>
    <property type="match status" value="1"/>
</dbReference>
<gene>
    <name evidence="9" type="ORF">ACFSQ3_10730</name>
</gene>
<protein>
    <recommendedName>
        <fullName evidence="3">beta-N-acetylhexosaminidase</fullName>
        <ecNumber evidence="3">3.2.1.52</ecNumber>
    </recommendedName>
    <alternativeName>
        <fullName evidence="6">Beta-N-acetylhexosaminidase</fullName>
    </alternativeName>
    <alternativeName>
        <fullName evidence="7">N-acetyl-beta-glucosaminidase</fullName>
    </alternativeName>
</protein>
<dbReference type="InterPro" id="IPR004866">
    <property type="entry name" value="CHB/HEX_N_dom"/>
</dbReference>
<dbReference type="SUPFAM" id="SSF51445">
    <property type="entry name" value="(Trans)glycosidases"/>
    <property type="match status" value="1"/>
</dbReference>
<accession>A0ABW5NL34</accession>
<evidence type="ECO:0000256" key="7">
    <source>
        <dbReference type="ARBA" id="ARBA00033000"/>
    </source>
</evidence>
<dbReference type="PROSITE" id="PS51257">
    <property type="entry name" value="PROKAR_LIPOPROTEIN"/>
    <property type="match status" value="1"/>
</dbReference>
<dbReference type="PANTHER" id="PTHR22600">
    <property type="entry name" value="BETA-HEXOSAMINIDASE"/>
    <property type="match status" value="1"/>
</dbReference>
<keyword evidence="5" id="KW-0326">Glycosidase</keyword>
<dbReference type="SMART" id="SM01081">
    <property type="entry name" value="CHB_HEX"/>
    <property type="match status" value="1"/>
</dbReference>
<evidence type="ECO:0000313" key="10">
    <source>
        <dbReference type="Proteomes" id="UP001597393"/>
    </source>
</evidence>
<dbReference type="PRINTS" id="PR00738">
    <property type="entry name" value="GLHYDRLASE20"/>
</dbReference>
<dbReference type="Pfam" id="PF00728">
    <property type="entry name" value="Glyco_hydro_20"/>
    <property type="match status" value="1"/>
</dbReference>
<dbReference type="InterPro" id="IPR029018">
    <property type="entry name" value="Hex-like_dom2"/>
</dbReference>
<evidence type="ECO:0000313" key="9">
    <source>
        <dbReference type="EMBL" id="MFD2599426.1"/>
    </source>
</evidence>
<comment type="catalytic activity">
    <reaction evidence="1">
        <text>Hydrolysis of terminal non-reducing N-acetyl-D-hexosamine residues in N-acetyl-beta-D-hexosaminides.</text>
        <dbReference type="EC" id="3.2.1.52"/>
    </reaction>
</comment>
<feature type="domain" description="Chitobiase/beta-hexosaminidases N-terminal" evidence="8">
    <location>
        <begin position="26"/>
        <end position="176"/>
    </location>
</feature>
<evidence type="ECO:0000256" key="5">
    <source>
        <dbReference type="ARBA" id="ARBA00023295"/>
    </source>
</evidence>
<dbReference type="InterPro" id="IPR015882">
    <property type="entry name" value="HEX_bac_N"/>
</dbReference>
<dbReference type="EMBL" id="JBHUMA010000006">
    <property type="protein sequence ID" value="MFD2599426.1"/>
    <property type="molecule type" value="Genomic_DNA"/>
</dbReference>
<dbReference type="Gene3D" id="2.60.40.290">
    <property type="match status" value="1"/>
</dbReference>
<comment type="caution">
    <text evidence="9">The sequence shown here is derived from an EMBL/GenBank/DDBJ whole genome shotgun (WGS) entry which is preliminary data.</text>
</comment>
<dbReference type="SUPFAM" id="SSF81296">
    <property type="entry name" value="E set domains"/>
    <property type="match status" value="1"/>
</dbReference>
<reference evidence="10" key="1">
    <citation type="journal article" date="2019" name="Int. J. Syst. Evol. Microbiol.">
        <title>The Global Catalogue of Microorganisms (GCM) 10K type strain sequencing project: providing services to taxonomists for standard genome sequencing and annotation.</title>
        <authorList>
            <consortium name="The Broad Institute Genomics Platform"/>
            <consortium name="The Broad Institute Genome Sequencing Center for Infectious Disease"/>
            <person name="Wu L."/>
            <person name="Ma J."/>
        </authorList>
    </citation>
    <scope>NUCLEOTIDE SEQUENCE [LARGE SCALE GENOMIC DNA]</scope>
    <source>
        <strain evidence="10">KCTC 42248</strain>
    </source>
</reference>
<proteinExistence type="inferred from homology"/>
<organism evidence="9 10">
    <name type="scientific">Sphingobacterium corticis</name>
    <dbReference type="NCBI Taxonomy" id="1812823"/>
    <lineage>
        <taxon>Bacteria</taxon>
        <taxon>Pseudomonadati</taxon>
        <taxon>Bacteroidota</taxon>
        <taxon>Sphingobacteriia</taxon>
        <taxon>Sphingobacteriales</taxon>
        <taxon>Sphingobacteriaceae</taxon>
        <taxon>Sphingobacterium</taxon>
    </lineage>
</organism>
<keyword evidence="10" id="KW-1185">Reference proteome</keyword>
<comment type="similarity">
    <text evidence="2">Belongs to the glycosyl hydrolase 20 family.</text>
</comment>
<dbReference type="InterPro" id="IPR025705">
    <property type="entry name" value="Beta_hexosaminidase_sua/sub"/>
</dbReference>
<dbReference type="Gene3D" id="3.20.20.80">
    <property type="entry name" value="Glycosidases"/>
    <property type="match status" value="1"/>
</dbReference>
<sequence length="838" mass="95376">MKRYILLSIAISFCACIGFSQNKSSSNIKLRWKVLEKDHHNSGKTLSELTLFNHSKTKLSKIGWQIYFNNGEPKVLDRDSTLARINLINGDFYQLLPGDGFKEINKGDSVKFQVLSKSIQNISDYPTGFYIISNHQKEKTSDIEVEFVYGVDIAEHERRIANLSYEKTEKANKANAGNENLRPTIFPSPTSVNYLEGTCTLNLKTSIQSTDFPREAELLRTELANLLSKPNSKNKAKSTIVELKRQPDLPHEGYQLSISAEKIVLEASSEAGMFYAIQSLRTLIPAENWKAKTQEITLPALQAKDAPRFPHRAFMMDIARNFQPKSQILKVLDLLALYKINRLHLHFNDDEGWRIAIDGLPELTEVGSKRGHTLTEENHLSPAYGSGWRTDNPAGSGFLSRKDFIEILRYANDRHIQVIPEFETPGHARAAIKAMDARYVKFSRDGKQAEAEEFLLRDPHDQSVYRSIQGFNDNIINPALPSVYRFLEKLIDETVAMYKEANAPLHTIHFGGDEVPAGVWEKSIAVNRLLQSDKTVKNVDELWHYYFKKLNALLKDRGLYLSGWEEIALKKELVNGKKQMVLDERFLGEDFHVDVWNNLSGNEDLAYTLANAGYKVVLTNVTNLYLDLAYNPSYYEIGQYWGGFVDVDKPFDFVPMNYYQTQQEDQYGKPIAANHYKGMVQLTEEGRKNIVGIQSPLWSEILTTKSEFEYMLVPKLLSFAERAWTADPLWEINTGTADKKSEQWSKFIRVLGLQELPRLQHYVGGFSYRIPTAGYVVKNDLVFANSLYSGMKIRFTINGEEPKAKSPVFVSGTPFQLSMKLRVFDQSGRGGRSISVTK</sequence>
<evidence type="ECO:0000256" key="6">
    <source>
        <dbReference type="ARBA" id="ARBA00030512"/>
    </source>
</evidence>
<dbReference type="RefSeq" id="WP_380869552.1">
    <property type="nucleotide sequence ID" value="NZ_JBHUMA010000006.1"/>
</dbReference>
<evidence type="ECO:0000256" key="4">
    <source>
        <dbReference type="ARBA" id="ARBA00022801"/>
    </source>
</evidence>
<evidence type="ECO:0000256" key="3">
    <source>
        <dbReference type="ARBA" id="ARBA00012663"/>
    </source>
</evidence>
<dbReference type="InterPro" id="IPR015883">
    <property type="entry name" value="Glyco_hydro_20_cat"/>
</dbReference>